<feature type="transmembrane region" description="Helical" evidence="1">
    <location>
        <begin position="76"/>
        <end position="95"/>
    </location>
</feature>
<keyword evidence="3" id="KW-1185">Reference proteome</keyword>
<name>A0A9N8RYF2_9BURK</name>
<organism evidence="2 3">
    <name type="scientific">Paraburkholderia saeva</name>
    <dbReference type="NCBI Taxonomy" id="2777537"/>
    <lineage>
        <taxon>Bacteria</taxon>
        <taxon>Pseudomonadati</taxon>
        <taxon>Pseudomonadota</taxon>
        <taxon>Betaproteobacteria</taxon>
        <taxon>Burkholderiales</taxon>
        <taxon>Burkholderiaceae</taxon>
        <taxon>Paraburkholderia</taxon>
    </lineage>
</organism>
<feature type="transmembrane region" description="Helical" evidence="1">
    <location>
        <begin position="280"/>
        <end position="296"/>
    </location>
</feature>
<dbReference type="AlphaFoldDB" id="A0A9N8RYF2"/>
<evidence type="ECO:0000256" key="1">
    <source>
        <dbReference type="SAM" id="Phobius"/>
    </source>
</evidence>
<feature type="transmembrane region" description="Helical" evidence="1">
    <location>
        <begin position="361"/>
        <end position="383"/>
    </location>
</feature>
<feature type="transmembrane region" description="Helical" evidence="1">
    <location>
        <begin position="102"/>
        <end position="119"/>
    </location>
</feature>
<sequence>MNTASASLASVDRHHGTGAWLCRILFIATVLMAGALFWIAPRPPMGDLPQHAAQVALLHDLVSGTSAWADLVRANYFTPYLLGYGLAFVLSYVIPVVSAMKLFMMLAFYAYVAAGVALRKEYEADARLDWLFVPGFFGFAYQYGFYTYLLAVPVGLYFLLLARRFARAPGIVGGISLTVTGVVMFFSHGLVFVFACAVGAAFIPCFTRQPARIIRALVPYVLLAALTLGYLIYVRQNDLVIQGAATQASSGMAWDWTGPFGWHRVYNFVLYTLATEMKDAYFLIGAAFLLAAPWLLRAKLNYRDPTAWLPMLAMVFVWFCAPSDALGIALLYQRFPIFLLPLYALMFQADPAFARRAASPVVVRLTQLVIVLFCWSYLGVLAVREHRFAVENAPFETLLSTTEPGQRALSLIFAPESPIVHNLWTYHTFPLWYQAERHGFVDFNFAFFLPQIVRFRPDRVPAVRPGPQESTAEGFDWHAVDGRVYRYFFVRHTKPLPATLFKNDECDVVLVKEVPDWSLFERRACRQADPRISRAYPGHFPADSGNIPAGFWPVPDDFHADPAQAAARVAPATTVGRREHPPR</sequence>
<feature type="transmembrane region" description="Helical" evidence="1">
    <location>
        <begin position="139"/>
        <end position="161"/>
    </location>
</feature>
<reference evidence="2" key="1">
    <citation type="submission" date="2021-04" db="EMBL/GenBank/DDBJ databases">
        <authorList>
            <person name="Vanwijnsberghe S."/>
        </authorList>
    </citation>
    <scope>NUCLEOTIDE SEQUENCE</scope>
    <source>
        <strain evidence="2">LMG 31841</strain>
    </source>
</reference>
<feature type="transmembrane region" description="Helical" evidence="1">
    <location>
        <begin position="308"/>
        <end position="331"/>
    </location>
</feature>
<dbReference type="Proteomes" id="UP000789704">
    <property type="component" value="Unassembled WGS sequence"/>
</dbReference>
<dbReference type="EMBL" id="CAJQZC010000005">
    <property type="protein sequence ID" value="CAG4903061.1"/>
    <property type="molecule type" value="Genomic_DNA"/>
</dbReference>
<dbReference type="RefSeq" id="WP_228878356.1">
    <property type="nucleotide sequence ID" value="NZ_CAJQZC010000005.1"/>
</dbReference>
<feature type="transmembrane region" description="Helical" evidence="1">
    <location>
        <begin position="214"/>
        <end position="233"/>
    </location>
</feature>
<feature type="transmembrane region" description="Helical" evidence="1">
    <location>
        <begin position="191"/>
        <end position="207"/>
    </location>
</feature>
<proteinExistence type="predicted"/>
<feature type="transmembrane region" description="Helical" evidence="1">
    <location>
        <begin position="20"/>
        <end position="40"/>
    </location>
</feature>
<keyword evidence="1" id="KW-0472">Membrane</keyword>
<keyword evidence="1" id="KW-1133">Transmembrane helix</keyword>
<protein>
    <submittedName>
        <fullName evidence="2">Uncharacterized protein</fullName>
    </submittedName>
</protein>
<comment type="caution">
    <text evidence="2">The sequence shown here is derived from an EMBL/GenBank/DDBJ whole genome shotgun (WGS) entry which is preliminary data.</text>
</comment>
<accession>A0A9N8RYF2</accession>
<evidence type="ECO:0000313" key="2">
    <source>
        <dbReference type="EMBL" id="CAG4903061.1"/>
    </source>
</evidence>
<keyword evidence="1" id="KW-0812">Transmembrane</keyword>
<gene>
    <name evidence="2" type="ORF">LMG31841_03181</name>
</gene>
<evidence type="ECO:0000313" key="3">
    <source>
        <dbReference type="Proteomes" id="UP000789704"/>
    </source>
</evidence>